<dbReference type="AlphaFoldDB" id="A0A1Y6M1E9"/>
<sequence length="118" mass="12747">MVSANVEAALKAVLHPISKQCYIQSQSDGSAGYHFEDGHESQLADLSTGDDLEHVRTFTRDGSAASDGGECTGYTAAWSIRVVNCRACKSAGRTSWSKFTARFQRPSSKAQEKTKADN</sequence>
<proteinExistence type="predicted"/>
<dbReference type="Proteomes" id="UP000215453">
    <property type="component" value="Chromosome 18"/>
</dbReference>
<protein>
    <submittedName>
        <fullName evidence="1">Uncharacterized protein</fullName>
    </submittedName>
</protein>
<reference evidence="1 2" key="1">
    <citation type="submission" date="2016-10" db="EMBL/GenBank/DDBJ databases">
        <authorList>
            <person name="Varghese N."/>
        </authorList>
    </citation>
    <scope>NUCLEOTIDE SEQUENCE [LARGE SCALE GENOMIC DNA]</scope>
</reference>
<dbReference type="EMBL" id="LT882693">
    <property type="protein sequence ID" value="SMY30416.1"/>
    <property type="molecule type" value="Genomic_DNA"/>
</dbReference>
<name>A0A1Y6M1E9_ZYMTR</name>
<evidence type="ECO:0000313" key="2">
    <source>
        <dbReference type="Proteomes" id="UP000215453"/>
    </source>
</evidence>
<gene>
    <name evidence="1" type="ORF">ZT1A5_G11869</name>
</gene>
<evidence type="ECO:0000313" key="1">
    <source>
        <dbReference type="EMBL" id="SMY30416.1"/>
    </source>
</evidence>
<accession>A0A1Y6M1E9</accession>
<organism evidence="1 2">
    <name type="scientific">Zymoseptoria tritici ST99CH_1A5</name>
    <dbReference type="NCBI Taxonomy" id="1276529"/>
    <lineage>
        <taxon>Eukaryota</taxon>
        <taxon>Fungi</taxon>
        <taxon>Dikarya</taxon>
        <taxon>Ascomycota</taxon>
        <taxon>Pezizomycotina</taxon>
        <taxon>Dothideomycetes</taxon>
        <taxon>Dothideomycetidae</taxon>
        <taxon>Mycosphaerellales</taxon>
        <taxon>Mycosphaerellaceae</taxon>
        <taxon>Zymoseptoria</taxon>
    </lineage>
</organism>